<proteinExistence type="inferred from homology"/>
<feature type="domain" description="Rhodopsin" evidence="8">
    <location>
        <begin position="29"/>
        <end position="268"/>
    </location>
</feature>
<evidence type="ECO:0000256" key="3">
    <source>
        <dbReference type="ARBA" id="ARBA00022989"/>
    </source>
</evidence>
<feature type="region of interest" description="Disordered" evidence="6">
    <location>
        <begin position="354"/>
        <end position="415"/>
    </location>
</feature>
<comment type="caution">
    <text evidence="9">The sequence shown here is derived from an EMBL/GenBank/DDBJ whole genome shotgun (WGS) entry which is preliminary data.</text>
</comment>
<reference evidence="9" key="1">
    <citation type="submission" date="2022-07" db="EMBL/GenBank/DDBJ databases">
        <title>Fungi with potential for degradation of polypropylene.</title>
        <authorList>
            <person name="Gostincar C."/>
        </authorList>
    </citation>
    <scope>NUCLEOTIDE SEQUENCE</scope>
    <source>
        <strain evidence="9">EXF-13308</strain>
    </source>
</reference>
<dbReference type="GO" id="GO:0016020">
    <property type="term" value="C:membrane"/>
    <property type="evidence" value="ECO:0007669"/>
    <property type="project" value="UniProtKB-SubCell"/>
</dbReference>
<evidence type="ECO:0000256" key="2">
    <source>
        <dbReference type="ARBA" id="ARBA00022692"/>
    </source>
</evidence>
<dbReference type="Proteomes" id="UP001174694">
    <property type="component" value="Unassembled WGS sequence"/>
</dbReference>
<feature type="transmembrane region" description="Helical" evidence="7">
    <location>
        <begin position="240"/>
        <end position="264"/>
    </location>
</feature>
<dbReference type="PANTHER" id="PTHR33048:SF55">
    <property type="entry name" value="INTEGRAL MEMBRANE PROTEIN"/>
    <property type="match status" value="1"/>
</dbReference>
<evidence type="ECO:0000259" key="8">
    <source>
        <dbReference type="Pfam" id="PF20684"/>
    </source>
</evidence>
<comment type="similarity">
    <text evidence="5">Belongs to the SAT4 family.</text>
</comment>
<feature type="transmembrane region" description="Helical" evidence="7">
    <location>
        <begin position="124"/>
        <end position="147"/>
    </location>
</feature>
<dbReference type="PANTHER" id="PTHR33048">
    <property type="entry name" value="PTH11-LIKE INTEGRAL MEMBRANE PROTEIN (AFU_ORTHOLOGUE AFUA_5G11245)"/>
    <property type="match status" value="1"/>
</dbReference>
<dbReference type="EMBL" id="JANBVO010000010">
    <property type="protein sequence ID" value="KAJ9149308.1"/>
    <property type="molecule type" value="Genomic_DNA"/>
</dbReference>
<sequence>MAEPHDWLQNLGIAIEVLCPVLALIVTILRVYSRLKINGFGWDDACIIVAMVLSIAMGVGSILVMKYLYIGIHASDAPATYDLTPGLLWTYVVGAVYNPILAIVKQSILIFLLRLASTKPGVRIVVWITAIANAALMVAVFLVVIFQCNPIRYNWDLSIKGKCINQAAFGVSTACLTILTDLVALGLPFYIFLDLKIKRKSKIALMFVFLLGLIVTVVSVVRLYFLWVHIADTDNPDPNYSLGFCVSSIEVNLAIITASGPALWPLVRAWMPRFFTSVGASGGYNGGYNGGRADMEWTPNGTHRRRTDGNASKMGGVIVNSSRVVAGGGGGGGTSSNIALKDIRADRSWVRLEERSRSDNQADSDEEFLTQNAGPGILRTTEYSVTRDADSARAVSRGRDGTAPSDGKRSSLESY</sequence>
<evidence type="ECO:0000256" key="4">
    <source>
        <dbReference type="ARBA" id="ARBA00023136"/>
    </source>
</evidence>
<evidence type="ECO:0000313" key="10">
    <source>
        <dbReference type="Proteomes" id="UP001174694"/>
    </source>
</evidence>
<accession>A0AA38RVQ3</accession>
<feature type="transmembrane region" description="Helical" evidence="7">
    <location>
        <begin position="45"/>
        <end position="68"/>
    </location>
</feature>
<feature type="transmembrane region" description="Helical" evidence="7">
    <location>
        <begin position="88"/>
        <end position="112"/>
    </location>
</feature>
<evidence type="ECO:0000256" key="5">
    <source>
        <dbReference type="ARBA" id="ARBA00038359"/>
    </source>
</evidence>
<gene>
    <name evidence="9" type="ORF">NKR23_g4246</name>
</gene>
<dbReference type="InterPro" id="IPR049326">
    <property type="entry name" value="Rhodopsin_dom_fungi"/>
</dbReference>
<evidence type="ECO:0000256" key="6">
    <source>
        <dbReference type="SAM" id="MobiDB-lite"/>
    </source>
</evidence>
<feature type="transmembrane region" description="Helical" evidence="7">
    <location>
        <begin position="167"/>
        <end position="193"/>
    </location>
</feature>
<evidence type="ECO:0000256" key="7">
    <source>
        <dbReference type="SAM" id="Phobius"/>
    </source>
</evidence>
<comment type="subcellular location">
    <subcellularLocation>
        <location evidence="1">Membrane</location>
        <topology evidence="1">Multi-pass membrane protein</topology>
    </subcellularLocation>
</comment>
<keyword evidence="4 7" id="KW-0472">Membrane</keyword>
<evidence type="ECO:0000256" key="1">
    <source>
        <dbReference type="ARBA" id="ARBA00004141"/>
    </source>
</evidence>
<dbReference type="InterPro" id="IPR052337">
    <property type="entry name" value="SAT4-like"/>
</dbReference>
<keyword evidence="2 7" id="KW-0812">Transmembrane</keyword>
<protein>
    <submittedName>
        <fullName evidence="9">Integral membrane protein</fullName>
    </submittedName>
</protein>
<feature type="transmembrane region" description="Helical" evidence="7">
    <location>
        <begin position="12"/>
        <end position="33"/>
    </location>
</feature>
<keyword evidence="10" id="KW-1185">Reference proteome</keyword>
<evidence type="ECO:0000313" key="9">
    <source>
        <dbReference type="EMBL" id="KAJ9149308.1"/>
    </source>
</evidence>
<name>A0AA38RVQ3_9PEZI</name>
<feature type="transmembrane region" description="Helical" evidence="7">
    <location>
        <begin position="205"/>
        <end position="228"/>
    </location>
</feature>
<keyword evidence="3 7" id="KW-1133">Transmembrane helix</keyword>
<dbReference type="AlphaFoldDB" id="A0AA38RVQ3"/>
<dbReference type="Pfam" id="PF20684">
    <property type="entry name" value="Fung_rhodopsin"/>
    <property type="match status" value="1"/>
</dbReference>
<feature type="compositionally biased region" description="Basic and acidic residues" evidence="6">
    <location>
        <begin position="406"/>
        <end position="415"/>
    </location>
</feature>
<organism evidence="9 10">
    <name type="scientific">Pleurostoma richardsiae</name>
    <dbReference type="NCBI Taxonomy" id="41990"/>
    <lineage>
        <taxon>Eukaryota</taxon>
        <taxon>Fungi</taxon>
        <taxon>Dikarya</taxon>
        <taxon>Ascomycota</taxon>
        <taxon>Pezizomycotina</taxon>
        <taxon>Sordariomycetes</taxon>
        <taxon>Sordariomycetidae</taxon>
        <taxon>Calosphaeriales</taxon>
        <taxon>Pleurostomataceae</taxon>
        <taxon>Pleurostoma</taxon>
    </lineage>
</organism>